<dbReference type="Gene3D" id="2.40.280.10">
    <property type="match status" value="1"/>
</dbReference>
<protein>
    <recommendedName>
        <fullName evidence="3">SsrA-binding protein</fullName>
    </recommendedName>
    <alternativeName>
        <fullName evidence="3">Small protein B</fullName>
    </alternativeName>
</protein>
<dbReference type="Pfam" id="PF01668">
    <property type="entry name" value="SmpB"/>
    <property type="match status" value="1"/>
</dbReference>
<dbReference type="InterPro" id="IPR000037">
    <property type="entry name" value="SsrA-bd_prot"/>
</dbReference>
<dbReference type="Proteomes" id="UP001560267">
    <property type="component" value="Unassembled WGS sequence"/>
</dbReference>
<dbReference type="CDD" id="cd09294">
    <property type="entry name" value="SmpB"/>
    <property type="match status" value="1"/>
</dbReference>
<reference evidence="4 5" key="1">
    <citation type="submission" date="2024-07" db="EMBL/GenBank/DDBJ databases">
        <title>Draft Genome Sequence of Ferrimicrobium acidiphilum Strain YE2023, Isolated from a Pulp of Bioleach Reactor.</title>
        <authorList>
            <person name="Elkina Y.A."/>
            <person name="Bulaeva A.G."/>
            <person name="Beletsky A.V."/>
            <person name="Mardanov A.V."/>
        </authorList>
    </citation>
    <scope>NUCLEOTIDE SEQUENCE [LARGE SCALE GENOMIC DNA]</scope>
    <source>
        <strain evidence="4 5">YE2023</strain>
    </source>
</reference>
<gene>
    <name evidence="3 4" type="primary">smpB</name>
    <name evidence="4" type="ORF">AB6A68_08145</name>
</gene>
<comment type="function">
    <text evidence="3">Required for rescue of stalled ribosomes mediated by trans-translation. Binds to transfer-messenger RNA (tmRNA), required for stable association of tmRNA with ribosomes. tmRNA and SmpB together mimic tRNA shape, replacing the anticodon stem-loop with SmpB. tmRNA is encoded by the ssrA gene; the 2 termini fold to resemble tRNA(Ala) and it encodes a 'tag peptide', a short internal open reading frame. During trans-translation Ala-aminoacylated tmRNA acts like a tRNA, entering the A-site of stalled ribosomes, displacing the stalled mRNA. The ribosome then switches to translate the ORF on the tmRNA; the nascent peptide is terminated with the 'tag peptide' encoded by the tmRNA and targeted for degradation. The ribosome is freed to recommence translation, which seems to be the essential function of trans-translation.</text>
</comment>
<dbReference type="PANTHER" id="PTHR30308">
    <property type="entry name" value="TMRNA-BINDING COMPONENT OF TRANS-TRANSLATION TAGGING COMPLEX"/>
    <property type="match status" value="1"/>
</dbReference>
<keyword evidence="1 3" id="KW-0963">Cytoplasm</keyword>
<dbReference type="NCBIfam" id="NF003843">
    <property type="entry name" value="PRK05422.1"/>
    <property type="match status" value="1"/>
</dbReference>
<comment type="caution">
    <text evidence="4">The sequence shown here is derived from an EMBL/GenBank/DDBJ whole genome shotgun (WGS) entry which is preliminary data.</text>
</comment>
<name>A0ABV3Y2M3_9ACTN</name>
<dbReference type="NCBIfam" id="TIGR00086">
    <property type="entry name" value="smpB"/>
    <property type="match status" value="1"/>
</dbReference>
<evidence type="ECO:0000256" key="2">
    <source>
        <dbReference type="ARBA" id="ARBA00022884"/>
    </source>
</evidence>
<comment type="subcellular location">
    <subcellularLocation>
        <location evidence="3">Cytoplasm</location>
    </subcellularLocation>
    <text evidence="3">The tmRNA-SmpB complex associates with stalled 70S ribosomes.</text>
</comment>
<keyword evidence="5" id="KW-1185">Reference proteome</keyword>
<proteinExistence type="inferred from homology"/>
<sequence>MARNTRKKKNHDATQYGNRVVAQNRRARHDYEILETFEAGIELVGGEVKSLRAGRVQLRDSYARIEGGEVLLLKMNIASYAQATGFGAFNPERTRRLLLHRFEIDRLTGKLEQDRLALIPLSIYFKNGLAKVELGLARGRTMYDKRHVLQERDAAMEMRRLHAEYR</sequence>
<comment type="similarity">
    <text evidence="3">Belongs to the SmpB family.</text>
</comment>
<dbReference type="InterPro" id="IPR020081">
    <property type="entry name" value="SsrA-bd_prot_CS"/>
</dbReference>
<dbReference type="EMBL" id="JBFSHR010000025">
    <property type="protein sequence ID" value="MEX6429807.1"/>
    <property type="molecule type" value="Genomic_DNA"/>
</dbReference>
<dbReference type="SUPFAM" id="SSF74982">
    <property type="entry name" value="Small protein B (SmpB)"/>
    <property type="match status" value="1"/>
</dbReference>
<dbReference type="PANTHER" id="PTHR30308:SF2">
    <property type="entry name" value="SSRA-BINDING PROTEIN"/>
    <property type="match status" value="1"/>
</dbReference>
<evidence type="ECO:0000313" key="5">
    <source>
        <dbReference type="Proteomes" id="UP001560267"/>
    </source>
</evidence>
<dbReference type="PROSITE" id="PS01317">
    <property type="entry name" value="SSRP"/>
    <property type="match status" value="1"/>
</dbReference>
<evidence type="ECO:0000256" key="1">
    <source>
        <dbReference type="ARBA" id="ARBA00022490"/>
    </source>
</evidence>
<dbReference type="HAMAP" id="MF_00023">
    <property type="entry name" value="SmpB"/>
    <property type="match status" value="1"/>
</dbReference>
<evidence type="ECO:0000313" key="4">
    <source>
        <dbReference type="EMBL" id="MEX6429807.1"/>
    </source>
</evidence>
<keyword evidence="2 3" id="KW-0694">RNA-binding</keyword>
<accession>A0ABV3Y2M3</accession>
<dbReference type="InterPro" id="IPR023620">
    <property type="entry name" value="SmpB"/>
</dbReference>
<organism evidence="4 5">
    <name type="scientific">Ferrimicrobium acidiphilum</name>
    <dbReference type="NCBI Taxonomy" id="121039"/>
    <lineage>
        <taxon>Bacteria</taxon>
        <taxon>Bacillati</taxon>
        <taxon>Actinomycetota</taxon>
        <taxon>Acidimicrobiia</taxon>
        <taxon>Acidimicrobiales</taxon>
        <taxon>Acidimicrobiaceae</taxon>
        <taxon>Ferrimicrobium</taxon>
    </lineage>
</organism>
<evidence type="ECO:0000256" key="3">
    <source>
        <dbReference type="HAMAP-Rule" id="MF_00023"/>
    </source>
</evidence>